<proteinExistence type="predicted"/>
<name>A0A0F8Y076_9ZZZZ</name>
<protein>
    <submittedName>
        <fullName evidence="1">Uncharacterized protein</fullName>
    </submittedName>
</protein>
<organism evidence="1">
    <name type="scientific">marine sediment metagenome</name>
    <dbReference type="NCBI Taxonomy" id="412755"/>
    <lineage>
        <taxon>unclassified sequences</taxon>
        <taxon>metagenomes</taxon>
        <taxon>ecological metagenomes</taxon>
    </lineage>
</organism>
<comment type="caution">
    <text evidence="1">The sequence shown here is derived from an EMBL/GenBank/DDBJ whole genome shotgun (WGS) entry which is preliminary data.</text>
</comment>
<dbReference type="EMBL" id="LAZR01056165">
    <property type="protein sequence ID" value="KKK74767.1"/>
    <property type="molecule type" value="Genomic_DNA"/>
</dbReference>
<dbReference type="AlphaFoldDB" id="A0A0F8Y076"/>
<evidence type="ECO:0000313" key="1">
    <source>
        <dbReference type="EMBL" id="KKK74767.1"/>
    </source>
</evidence>
<reference evidence="1" key="1">
    <citation type="journal article" date="2015" name="Nature">
        <title>Complex archaea that bridge the gap between prokaryotes and eukaryotes.</title>
        <authorList>
            <person name="Spang A."/>
            <person name="Saw J.H."/>
            <person name="Jorgensen S.L."/>
            <person name="Zaremba-Niedzwiedzka K."/>
            <person name="Martijn J."/>
            <person name="Lind A.E."/>
            <person name="van Eijk R."/>
            <person name="Schleper C."/>
            <person name="Guy L."/>
            <person name="Ettema T.J."/>
        </authorList>
    </citation>
    <scope>NUCLEOTIDE SEQUENCE</scope>
</reference>
<feature type="non-terminal residue" evidence="1">
    <location>
        <position position="24"/>
    </location>
</feature>
<accession>A0A0F8Y076</accession>
<gene>
    <name evidence="1" type="ORF">LCGC14_2880490</name>
</gene>
<sequence length="24" mass="2482">MITGILGTVASTLAFAVGKLFSRK</sequence>